<sequence>MQNEHPLPARLLLLAICLGGIVTQTACNSRVQQVRAIVLADDLTPPQLDTMKTVADTIHAEIISSWTSFATMEGQYPEDADILNKEPLKSRMAKLLGPKNHQEFLERFKVTPPLEIEDNVLFDEGYEPGERESDAAAIAVDMDDDIIYVGLAVEHKLRIFSEKGDTHYPKQLRTWMSKFKRSRP</sequence>
<reference evidence="1 2" key="1">
    <citation type="submission" date="2016-11" db="EMBL/GenBank/DDBJ databases">
        <authorList>
            <person name="Jaros S."/>
            <person name="Januszkiewicz K."/>
            <person name="Wedrychowicz H."/>
        </authorList>
    </citation>
    <scope>NUCLEOTIDE SEQUENCE [LARGE SCALE GENOMIC DNA]</scope>
    <source>
        <strain evidence="1 2">DSM 27406</strain>
    </source>
</reference>
<gene>
    <name evidence="1" type="ORF">SAMN05444266_102447</name>
</gene>
<keyword evidence="2" id="KW-1185">Reference proteome</keyword>
<dbReference type="EMBL" id="FRBL01000002">
    <property type="protein sequence ID" value="SHL20782.1"/>
    <property type="molecule type" value="Genomic_DNA"/>
</dbReference>
<dbReference type="STRING" id="1419482.SAMN05444266_102447"/>
<dbReference type="Proteomes" id="UP000184420">
    <property type="component" value="Unassembled WGS sequence"/>
</dbReference>
<dbReference type="RefSeq" id="WP_073079246.1">
    <property type="nucleotide sequence ID" value="NZ_FRBL01000002.1"/>
</dbReference>
<organism evidence="1 2">
    <name type="scientific">Chitinophaga jiangningensis</name>
    <dbReference type="NCBI Taxonomy" id="1419482"/>
    <lineage>
        <taxon>Bacteria</taxon>
        <taxon>Pseudomonadati</taxon>
        <taxon>Bacteroidota</taxon>
        <taxon>Chitinophagia</taxon>
        <taxon>Chitinophagales</taxon>
        <taxon>Chitinophagaceae</taxon>
        <taxon>Chitinophaga</taxon>
    </lineage>
</organism>
<evidence type="ECO:0000313" key="1">
    <source>
        <dbReference type="EMBL" id="SHL20782.1"/>
    </source>
</evidence>
<protein>
    <submittedName>
        <fullName evidence="1">Uncharacterized protein</fullName>
    </submittedName>
</protein>
<evidence type="ECO:0000313" key="2">
    <source>
        <dbReference type="Proteomes" id="UP000184420"/>
    </source>
</evidence>
<dbReference type="AlphaFoldDB" id="A0A1M6YRW1"/>
<proteinExistence type="predicted"/>
<accession>A0A1M6YRW1</accession>
<dbReference type="OrthoDB" id="673194at2"/>
<name>A0A1M6YRW1_9BACT</name>